<feature type="transmembrane region" description="Helical" evidence="9">
    <location>
        <begin position="114"/>
        <end position="133"/>
    </location>
</feature>
<feature type="transmembrane region" description="Helical" evidence="9">
    <location>
        <begin position="205"/>
        <end position="228"/>
    </location>
</feature>
<gene>
    <name evidence="9" type="primary">inx</name>
    <name evidence="11" type="ORF">RRG08_056682</name>
</gene>
<dbReference type="AlphaFoldDB" id="A0AAE1AVR4"/>
<evidence type="ECO:0000256" key="8">
    <source>
        <dbReference type="ARBA" id="ARBA00023303"/>
    </source>
</evidence>
<evidence type="ECO:0000256" key="9">
    <source>
        <dbReference type="RuleBase" id="RU010713"/>
    </source>
</evidence>
<reference evidence="11" key="1">
    <citation type="journal article" date="2023" name="G3 (Bethesda)">
        <title>A reference genome for the long-term kleptoplast-retaining sea slug Elysia crispata morphotype clarki.</title>
        <authorList>
            <person name="Eastman K.E."/>
            <person name="Pendleton A.L."/>
            <person name="Shaikh M.A."/>
            <person name="Suttiyut T."/>
            <person name="Ogas R."/>
            <person name="Tomko P."/>
            <person name="Gavelis G."/>
            <person name="Widhalm J.R."/>
            <person name="Wisecaver J.H."/>
        </authorList>
    </citation>
    <scope>NUCLEOTIDE SEQUENCE</scope>
    <source>
        <strain evidence="11">ECLA1</strain>
    </source>
</reference>
<keyword evidence="8 9" id="KW-0407">Ion channel</keyword>
<organism evidence="11 12">
    <name type="scientific">Elysia crispata</name>
    <name type="common">lettuce slug</name>
    <dbReference type="NCBI Taxonomy" id="231223"/>
    <lineage>
        <taxon>Eukaryota</taxon>
        <taxon>Metazoa</taxon>
        <taxon>Spiralia</taxon>
        <taxon>Lophotrochozoa</taxon>
        <taxon>Mollusca</taxon>
        <taxon>Gastropoda</taxon>
        <taxon>Heterobranchia</taxon>
        <taxon>Euthyneura</taxon>
        <taxon>Panpulmonata</taxon>
        <taxon>Sacoglossa</taxon>
        <taxon>Placobranchoidea</taxon>
        <taxon>Plakobranchidae</taxon>
        <taxon>Elysia</taxon>
    </lineage>
</organism>
<name>A0AAE1AVR4_9GAST</name>
<feature type="region of interest" description="Disordered" evidence="10">
    <location>
        <begin position="373"/>
        <end position="438"/>
    </location>
</feature>
<comment type="similarity">
    <text evidence="9">Belongs to the pannexin family.</text>
</comment>
<feature type="transmembrane region" description="Helical" evidence="9">
    <location>
        <begin position="39"/>
        <end position="59"/>
    </location>
</feature>
<evidence type="ECO:0000256" key="10">
    <source>
        <dbReference type="SAM" id="MobiDB-lite"/>
    </source>
</evidence>
<comment type="subcellular location">
    <subcellularLocation>
        <location evidence="1 9">Cell membrane</location>
        <topology evidence="1 9">Multi-pass membrane protein</topology>
    </subcellularLocation>
</comment>
<dbReference type="Pfam" id="PF00876">
    <property type="entry name" value="Innexin"/>
    <property type="match status" value="1"/>
</dbReference>
<evidence type="ECO:0000256" key="4">
    <source>
        <dbReference type="ARBA" id="ARBA00022692"/>
    </source>
</evidence>
<proteinExistence type="inferred from homology"/>
<dbReference type="Proteomes" id="UP001283361">
    <property type="component" value="Unassembled WGS sequence"/>
</dbReference>
<dbReference type="InterPro" id="IPR000990">
    <property type="entry name" value="Innexin"/>
</dbReference>
<evidence type="ECO:0000256" key="2">
    <source>
        <dbReference type="ARBA" id="ARBA00022448"/>
    </source>
</evidence>
<evidence type="ECO:0000313" key="12">
    <source>
        <dbReference type="Proteomes" id="UP001283361"/>
    </source>
</evidence>
<accession>A0AAE1AVR4</accession>
<sequence>MTFHHNDQQFYPENMYTDILTGSSLNRVNDEDLCSQVNYIWTAALLSVIGLLVTMVQYVGEPIQCLCPAQLTEAQCNYTKALCWVKHNYFVHEESPIALKEEDRYELTIAYYPWIPWILFFMAAMLNVPNILWQTFVPGSGLDLKKFIFKADSHEALDNLGKVMMLWLGKRKKKDSSIVDKFQKTVGSCGLFWCGKFERSYLCGLLLFTKFSYLLITVGCFFVLGIFIEESMLTYGIDVVNDYLHGASYELNRFPIYTICDIKVRQLANIQTYSFQCILPLNMYNQKIFLFLWFWLLMISAMNAYSLVKWALYLLSYSNRWRFVKMYVTMLHHLLPRKKPRPTEDLNANSVSADGGAEADSEITLADNDTQLSPLSGARAGDENPSSLSSMPRRMRVSFSDASPTLRPRSGIRRWGARRPVSSIEADDKELPAPASQKRSISRITRKMMKEFGHDGVVVFRLLENAVGVVISNRIFQELYEQLEKGNHLS</sequence>
<keyword evidence="12" id="KW-1185">Reference proteome</keyword>
<dbReference type="PRINTS" id="PR01262">
    <property type="entry name" value="INNEXIN"/>
</dbReference>
<keyword evidence="7 9" id="KW-0472">Membrane</keyword>
<keyword evidence="3" id="KW-1003">Cell membrane</keyword>
<evidence type="ECO:0000256" key="5">
    <source>
        <dbReference type="ARBA" id="ARBA00022989"/>
    </source>
</evidence>
<protein>
    <recommendedName>
        <fullName evidence="9">Innexin</fullName>
    </recommendedName>
</protein>
<comment type="caution">
    <text evidence="11">The sequence shown here is derived from an EMBL/GenBank/DDBJ whole genome shotgun (WGS) entry which is preliminary data.</text>
</comment>
<dbReference type="GO" id="GO:0005921">
    <property type="term" value="C:gap junction"/>
    <property type="evidence" value="ECO:0007669"/>
    <property type="project" value="UniProtKB-UniRule"/>
</dbReference>
<dbReference type="PROSITE" id="PS51013">
    <property type="entry name" value="PANNEXIN"/>
    <property type="match status" value="1"/>
</dbReference>
<dbReference type="EMBL" id="JAWDGP010001089">
    <property type="protein sequence ID" value="KAK3794843.1"/>
    <property type="molecule type" value="Genomic_DNA"/>
</dbReference>
<dbReference type="PANTHER" id="PTHR11893:SF36">
    <property type="entry name" value="INNEXIN-5"/>
    <property type="match status" value="1"/>
</dbReference>
<evidence type="ECO:0000313" key="11">
    <source>
        <dbReference type="EMBL" id="KAK3794843.1"/>
    </source>
</evidence>
<evidence type="ECO:0000256" key="7">
    <source>
        <dbReference type="ARBA" id="ARBA00023136"/>
    </source>
</evidence>
<keyword evidence="6 9" id="KW-0406">Ion transport</keyword>
<feature type="transmembrane region" description="Helical" evidence="9">
    <location>
        <begin position="288"/>
        <end position="315"/>
    </location>
</feature>
<keyword evidence="5 9" id="KW-1133">Transmembrane helix</keyword>
<keyword evidence="4 9" id="KW-0812">Transmembrane</keyword>
<dbReference type="PANTHER" id="PTHR11893">
    <property type="entry name" value="INNEXIN"/>
    <property type="match status" value="1"/>
</dbReference>
<keyword evidence="2 9" id="KW-0813">Transport</keyword>
<dbReference type="GO" id="GO:0034220">
    <property type="term" value="P:monoatomic ion transmembrane transport"/>
    <property type="evidence" value="ECO:0007669"/>
    <property type="project" value="UniProtKB-KW"/>
</dbReference>
<comment type="function">
    <text evidence="9">Structural component of the gap junctions.</text>
</comment>
<evidence type="ECO:0000256" key="1">
    <source>
        <dbReference type="ARBA" id="ARBA00004651"/>
    </source>
</evidence>
<evidence type="ECO:0000256" key="3">
    <source>
        <dbReference type="ARBA" id="ARBA00022475"/>
    </source>
</evidence>
<dbReference type="GO" id="GO:0005886">
    <property type="term" value="C:plasma membrane"/>
    <property type="evidence" value="ECO:0007669"/>
    <property type="project" value="UniProtKB-SubCell"/>
</dbReference>
<evidence type="ECO:0000256" key="6">
    <source>
        <dbReference type="ARBA" id="ARBA00023065"/>
    </source>
</evidence>